<dbReference type="Pfam" id="PF08161">
    <property type="entry name" value="RRP12_HEAT"/>
    <property type="match status" value="1"/>
</dbReference>
<name>A0A1R3HM63_COCAP</name>
<evidence type="ECO:0000259" key="3">
    <source>
        <dbReference type="Pfam" id="PF08161"/>
    </source>
</evidence>
<dbReference type="InterPro" id="IPR057860">
    <property type="entry name" value="HEAT_RRP12_N"/>
</dbReference>
<comment type="similarity">
    <text evidence="1">Belongs to the RRP12 family.</text>
</comment>
<evidence type="ECO:0000259" key="4">
    <source>
        <dbReference type="Pfam" id="PF25772"/>
    </source>
</evidence>
<proteinExistence type="inferred from homology"/>
<organism evidence="5 6">
    <name type="scientific">Corchorus capsularis</name>
    <name type="common">Jute</name>
    <dbReference type="NCBI Taxonomy" id="210143"/>
    <lineage>
        <taxon>Eukaryota</taxon>
        <taxon>Viridiplantae</taxon>
        <taxon>Streptophyta</taxon>
        <taxon>Embryophyta</taxon>
        <taxon>Tracheophyta</taxon>
        <taxon>Spermatophyta</taxon>
        <taxon>Magnoliopsida</taxon>
        <taxon>eudicotyledons</taxon>
        <taxon>Gunneridae</taxon>
        <taxon>Pentapetalae</taxon>
        <taxon>rosids</taxon>
        <taxon>malvids</taxon>
        <taxon>Malvales</taxon>
        <taxon>Malvaceae</taxon>
        <taxon>Grewioideae</taxon>
        <taxon>Apeibeae</taxon>
        <taxon>Corchorus</taxon>
    </lineage>
</organism>
<feature type="compositionally biased region" description="Basic and acidic residues" evidence="2">
    <location>
        <begin position="1105"/>
        <end position="1117"/>
    </location>
</feature>
<sequence>MGKKQTLNRMEDDNADPNEIVNENEGEAPFKDGTDICQQLMDRYSKSSAPQHRHLLATAAAMRSILSAESLPLSPPAYFAAAISSLDDDSSTTLDAMAIGALLTFLSIVVTVVPKGGIASGKAKEAVEVVVRVAGTEGLGVASLRSAVKCLGVLMVGFCDLEDWDSVRFGLETLLGFAIDKRPKVRRCAQEYIEKVYKSFQSSFVIKDASKLVLSLVKKHMPTALTLSTIRSGDDCKDETLSKPEYLEVLHMLNVLKLTVPHLSAKVRLKSLSELRKLLSSEFSPLTKNVHKTIEVYFGHPNVDTILPEMENIIISLASYLSGEKNPVDTLISAATLLKCAVDKLHAGESNLWMKNVPLVSSSLAVLLTSEATASQASAILKELISHHIELKSYSADNDGIGNEEADAIKSICATFENTLNSTDGIPNEHVLAVLATLFQKLGESSYIFMKSIVHKLADFMTLASGDMSNMNHLQNCIGSAVTVIGPERILTLLPITLHSDNFNYSNVWLIPVLKNYVVGASLRYYMEHIVPLAKSFQLATCKVKKSVIRQDLQAHAYGLWGLLPAFCRYPIDTHKKFKALAELLIDILKEESFMHENIAVALQILVNQNKSIIRSEKNTSEASNSTEGDSVAELGGLASYSKKSATKNMEALSSCAPALLQALIDAFVCTLAAKRLYLKDAIRCLASITDSSITKRIFMSLVDKLQLVDDEGEFEKQAGNANVLMEKEGGNTSTMEKGARRRMIMELASSIVPGAEEDLIDFIYALVKKTFQETDEIGHAEAYCTLSRVLEEHAWFCSSRSEELIDLLLALKPPADIASLGSRLDCFNILMVHTLKLSSLEENTKPFLILNEIIVTLKDGKEETRKATYNILLKMSSTLRNLSDLRSDPPYHKLISMIMGYLSGSSPHIKSGAVAALSLLVHDDPEICISVPDLVSSILSLLQTKAVEVIKAVLGFVKVLVSSLQAKDLQNFLSDIIHGILQWSSISRNHFRLKVTVILEIMTRKCGIAAVQSVTPEKHRGFVNTVIENRRGKTSKEADASDAEKALGDSLTEGSQKRKDKGKGTFEHRKRKRDKRDGGKLPDSSEPGISAGHGSGMKRAKAGRQFEKSTKGHSDGNGKPNKKNFKKGFIKGQKRKIDQSTMSQRDKPAGDKHSFKGGRQKKVRVK</sequence>
<evidence type="ECO:0000256" key="2">
    <source>
        <dbReference type="SAM" id="MobiDB-lite"/>
    </source>
</evidence>
<evidence type="ECO:0000313" key="6">
    <source>
        <dbReference type="Proteomes" id="UP000188268"/>
    </source>
</evidence>
<dbReference type="Proteomes" id="UP000188268">
    <property type="component" value="Unassembled WGS sequence"/>
</dbReference>
<reference evidence="5 6" key="1">
    <citation type="submission" date="2013-09" db="EMBL/GenBank/DDBJ databases">
        <title>Corchorus capsularis genome sequencing.</title>
        <authorList>
            <person name="Alam M."/>
            <person name="Haque M.S."/>
            <person name="Islam M.S."/>
            <person name="Emdad E.M."/>
            <person name="Islam M.M."/>
            <person name="Ahmed B."/>
            <person name="Halim A."/>
            <person name="Hossen Q.M.M."/>
            <person name="Hossain M.Z."/>
            <person name="Ahmed R."/>
            <person name="Khan M.M."/>
            <person name="Islam R."/>
            <person name="Rashid M.M."/>
            <person name="Khan S.A."/>
            <person name="Rahman M.S."/>
            <person name="Alam M."/>
        </authorList>
    </citation>
    <scope>NUCLEOTIDE SEQUENCE [LARGE SCALE GENOMIC DNA]</scope>
    <source>
        <strain evidence="6">cv. CVL-1</strain>
        <tissue evidence="5">Whole seedling</tissue>
    </source>
</reference>
<dbReference type="SUPFAM" id="SSF48371">
    <property type="entry name" value="ARM repeat"/>
    <property type="match status" value="1"/>
</dbReference>
<dbReference type="OMA" id="AFCRYPV"/>
<dbReference type="PANTHER" id="PTHR48412:SF1">
    <property type="entry name" value="ARM REPEAT SUPERFAMILY PROTEIN"/>
    <property type="match status" value="1"/>
</dbReference>
<dbReference type="InterPro" id="IPR012978">
    <property type="entry name" value="HEAT_RRP12"/>
</dbReference>
<dbReference type="Gramene" id="OMO71360">
    <property type="protein sequence ID" value="OMO71360"/>
    <property type="gene ID" value="CCACVL1_18263"/>
</dbReference>
<evidence type="ECO:0000256" key="1">
    <source>
        <dbReference type="ARBA" id="ARBA00007690"/>
    </source>
</evidence>
<feature type="compositionally biased region" description="Basic residues" evidence="2">
    <location>
        <begin position="1121"/>
        <end position="1135"/>
    </location>
</feature>
<dbReference type="PANTHER" id="PTHR48412">
    <property type="entry name" value="ARM REPEAT SUPERFAMILY PROTEIN"/>
    <property type="match status" value="1"/>
</dbReference>
<protein>
    <submittedName>
        <fullName evidence="5">Armadillo-like helical</fullName>
    </submittedName>
</protein>
<feature type="domain" description="RRP12 HEAT" evidence="3">
    <location>
        <begin position="370"/>
        <end position="668"/>
    </location>
</feature>
<dbReference type="Gene3D" id="1.25.10.10">
    <property type="entry name" value="Leucine-rich Repeat Variant"/>
    <property type="match status" value="1"/>
</dbReference>
<dbReference type="OrthoDB" id="2192888at2759"/>
<dbReference type="AlphaFoldDB" id="A0A1R3HM63"/>
<dbReference type="InterPro" id="IPR011989">
    <property type="entry name" value="ARM-like"/>
</dbReference>
<dbReference type="EMBL" id="AWWV01011639">
    <property type="protein sequence ID" value="OMO71360.1"/>
    <property type="molecule type" value="Genomic_DNA"/>
</dbReference>
<keyword evidence="6" id="KW-1185">Reference proteome</keyword>
<accession>A0A1R3HM63</accession>
<feature type="region of interest" description="Disordered" evidence="2">
    <location>
        <begin position="1"/>
        <end position="29"/>
    </location>
</feature>
<dbReference type="STRING" id="210143.A0A1R3HM63"/>
<feature type="compositionally biased region" description="Basic and acidic residues" evidence="2">
    <location>
        <begin position="1145"/>
        <end position="1155"/>
    </location>
</feature>
<feature type="domain" description="RRP12 N-terminal HEAT" evidence="4">
    <location>
        <begin position="24"/>
        <end position="304"/>
    </location>
</feature>
<feature type="compositionally biased region" description="Basic residues" evidence="2">
    <location>
        <begin position="1156"/>
        <end position="1167"/>
    </location>
</feature>
<dbReference type="InterPro" id="IPR016024">
    <property type="entry name" value="ARM-type_fold"/>
</dbReference>
<dbReference type="Pfam" id="PF25772">
    <property type="entry name" value="HEAT_RRP12_N"/>
    <property type="match status" value="1"/>
</dbReference>
<comment type="caution">
    <text evidence="5">The sequence shown here is derived from an EMBL/GenBank/DDBJ whole genome shotgun (WGS) entry which is preliminary data.</text>
</comment>
<feature type="compositionally biased region" description="Basic and acidic residues" evidence="2">
    <location>
        <begin position="1032"/>
        <end position="1048"/>
    </location>
</feature>
<feature type="region of interest" description="Disordered" evidence="2">
    <location>
        <begin position="1032"/>
        <end position="1167"/>
    </location>
</feature>
<gene>
    <name evidence="5" type="ORF">CCACVL1_18263</name>
</gene>
<evidence type="ECO:0000313" key="5">
    <source>
        <dbReference type="EMBL" id="OMO71360.1"/>
    </source>
</evidence>